<gene>
    <name evidence="1" type="ORF">V8G58_00500</name>
</gene>
<reference evidence="1 2" key="1">
    <citation type="submission" date="2024-02" db="EMBL/GenBank/DDBJ databases">
        <title>A Gaetbulibacter species isolated from tidal flats and genomic insights of their niches.</title>
        <authorList>
            <person name="Ye Y."/>
        </authorList>
    </citation>
    <scope>NUCLEOTIDE SEQUENCE [LARGE SCALE GENOMIC DNA]</scope>
    <source>
        <strain evidence="1 2">KYW382</strain>
    </source>
</reference>
<proteinExistence type="predicted"/>
<evidence type="ECO:0000313" key="2">
    <source>
        <dbReference type="Proteomes" id="UP001610100"/>
    </source>
</evidence>
<dbReference type="Proteomes" id="UP001610100">
    <property type="component" value="Unassembled WGS sequence"/>
</dbReference>
<sequence length="161" mass="19234">MKKLFLLSFLFTCGLGIMQTNIPFFEQIAFDFYRTEILVKNPVKKKISVYEEIQPFQLTEIPFWYPRCIDQFEIKEHDNFKSNLSKKKVLNLENLDHSKFKIKEYGKGSFPKLFVSQSLLFNENRNLVVIQEIYKWSATYYYIELDNHGKIIDWCSGGYIE</sequence>
<protein>
    <submittedName>
        <fullName evidence="1">Uncharacterized protein</fullName>
    </submittedName>
</protein>
<accession>A0ABW7MUA2</accession>
<evidence type="ECO:0000313" key="1">
    <source>
        <dbReference type="EMBL" id="MFH6770395.1"/>
    </source>
</evidence>
<dbReference type="EMBL" id="JBAWKB010000001">
    <property type="protein sequence ID" value="MFH6770395.1"/>
    <property type="molecule type" value="Genomic_DNA"/>
</dbReference>
<comment type="caution">
    <text evidence="1">The sequence shown here is derived from an EMBL/GenBank/DDBJ whole genome shotgun (WGS) entry which is preliminary data.</text>
</comment>
<keyword evidence="2" id="KW-1185">Reference proteome</keyword>
<name>A0ABW7MUA2_9FLAO</name>
<organism evidence="1 2">
    <name type="scientific">Gaetbulibacter aestuarii</name>
    <dbReference type="NCBI Taxonomy" id="1502358"/>
    <lineage>
        <taxon>Bacteria</taxon>
        <taxon>Pseudomonadati</taxon>
        <taxon>Bacteroidota</taxon>
        <taxon>Flavobacteriia</taxon>
        <taxon>Flavobacteriales</taxon>
        <taxon>Flavobacteriaceae</taxon>
        <taxon>Gaetbulibacter</taxon>
    </lineage>
</organism>
<dbReference type="RefSeq" id="WP_344738534.1">
    <property type="nucleotide sequence ID" value="NZ_BAABAY010000001.1"/>
</dbReference>